<dbReference type="Proteomes" id="UP000053477">
    <property type="component" value="Unassembled WGS sequence"/>
</dbReference>
<dbReference type="GO" id="GO:0032153">
    <property type="term" value="C:cell division site"/>
    <property type="evidence" value="ECO:0007669"/>
    <property type="project" value="TreeGrafter"/>
</dbReference>
<dbReference type="InterPro" id="IPR009571">
    <property type="entry name" value="SUR7/Rim9-like_fungi"/>
</dbReference>
<dbReference type="GO" id="GO:0005886">
    <property type="term" value="C:plasma membrane"/>
    <property type="evidence" value="ECO:0007669"/>
    <property type="project" value="InterPro"/>
</dbReference>
<dbReference type="OrthoDB" id="2589196at2759"/>
<reference evidence="2 3" key="1">
    <citation type="submission" date="2015-04" db="EMBL/GenBank/DDBJ databases">
        <title>Complete genome sequence of Schizopora paradoxa KUC8140, a cosmopolitan wood degrader in East Asia.</title>
        <authorList>
            <consortium name="DOE Joint Genome Institute"/>
            <person name="Min B."/>
            <person name="Park H."/>
            <person name="Jang Y."/>
            <person name="Kim J.-J."/>
            <person name="Kim K.H."/>
            <person name="Pangilinan J."/>
            <person name="Lipzen A."/>
            <person name="Riley R."/>
            <person name="Grigoriev I.V."/>
            <person name="Spatafora J.W."/>
            <person name="Choi I.-G."/>
        </authorList>
    </citation>
    <scope>NUCLEOTIDE SEQUENCE [LARGE SCALE GENOMIC DNA]</scope>
    <source>
        <strain evidence="2 3">KUC8140</strain>
    </source>
</reference>
<dbReference type="PANTHER" id="PTHR28013:SF4">
    <property type="entry name" value="MARVEL DOMAIN-CONTAINING PROTEIN"/>
    <property type="match status" value="1"/>
</dbReference>
<dbReference type="GO" id="GO:0035838">
    <property type="term" value="C:growing cell tip"/>
    <property type="evidence" value="ECO:0007669"/>
    <property type="project" value="TreeGrafter"/>
</dbReference>
<protein>
    <recommendedName>
        <fullName evidence="4">Pali-domain-containing protein</fullName>
    </recommendedName>
</protein>
<name>A0A0H2RPP9_9AGAM</name>
<dbReference type="Pfam" id="PF06687">
    <property type="entry name" value="SUR7"/>
    <property type="match status" value="1"/>
</dbReference>
<evidence type="ECO:0000313" key="2">
    <source>
        <dbReference type="EMBL" id="KLO11423.1"/>
    </source>
</evidence>
<keyword evidence="1" id="KW-1133">Transmembrane helix</keyword>
<feature type="transmembrane region" description="Helical" evidence="1">
    <location>
        <begin position="166"/>
        <end position="188"/>
    </location>
</feature>
<keyword evidence="1" id="KW-0472">Membrane</keyword>
<gene>
    <name evidence="2" type="ORF">SCHPADRAFT_855385</name>
</gene>
<evidence type="ECO:0008006" key="4">
    <source>
        <dbReference type="Google" id="ProtNLM"/>
    </source>
</evidence>
<feature type="transmembrane region" description="Helical" evidence="1">
    <location>
        <begin position="122"/>
        <end position="146"/>
    </location>
</feature>
<dbReference type="AlphaFoldDB" id="A0A0H2RPP9"/>
<feature type="transmembrane region" description="Helical" evidence="1">
    <location>
        <begin position="79"/>
        <end position="102"/>
    </location>
</feature>
<accession>A0A0H2RPP9</accession>
<keyword evidence="1" id="KW-0812">Transmembrane</keyword>
<evidence type="ECO:0000313" key="3">
    <source>
        <dbReference type="Proteomes" id="UP000053477"/>
    </source>
</evidence>
<proteinExistence type="predicted"/>
<organism evidence="2 3">
    <name type="scientific">Schizopora paradoxa</name>
    <dbReference type="NCBI Taxonomy" id="27342"/>
    <lineage>
        <taxon>Eukaryota</taxon>
        <taxon>Fungi</taxon>
        <taxon>Dikarya</taxon>
        <taxon>Basidiomycota</taxon>
        <taxon>Agaricomycotina</taxon>
        <taxon>Agaricomycetes</taxon>
        <taxon>Hymenochaetales</taxon>
        <taxon>Schizoporaceae</taxon>
        <taxon>Schizopora</taxon>
    </lineage>
</organism>
<dbReference type="InParanoid" id="A0A0H2RPP9"/>
<dbReference type="EMBL" id="KQ086000">
    <property type="protein sequence ID" value="KLO11423.1"/>
    <property type="molecule type" value="Genomic_DNA"/>
</dbReference>
<sequence>MFRHHFFSFLLTAAAFVLLILITFSVPFISNFYFLRSSVNGGVDFGVWGFCTTSTDVCSKKSIGYSFEPQLIFWLTQALVLYPVAAGLTLLTLISLIPVLCLRGRHHHHHHHHHQSYYPTPLFSMLALLSYLASFFAFIFMIALFSTGMKRFKDDGFTASFGPLPWMSIGATVALAIVALSSGCGMMCQGRFSRVSERLRYSV</sequence>
<evidence type="ECO:0000256" key="1">
    <source>
        <dbReference type="SAM" id="Phobius"/>
    </source>
</evidence>
<keyword evidence="3" id="KW-1185">Reference proteome</keyword>
<dbReference type="PANTHER" id="PTHR28013">
    <property type="entry name" value="PROTEIN DCV1-RELATED"/>
    <property type="match status" value="1"/>
</dbReference>
<dbReference type="InterPro" id="IPR051380">
    <property type="entry name" value="pH-response_reg_palI/RIM9"/>
</dbReference>